<feature type="transmembrane region" description="Helical" evidence="1">
    <location>
        <begin position="229"/>
        <end position="250"/>
    </location>
</feature>
<name>A0ABN2Y5G8_9ACTN</name>
<feature type="transmembrane region" description="Helical" evidence="1">
    <location>
        <begin position="199"/>
        <end position="223"/>
    </location>
</feature>
<keyword evidence="3" id="KW-1185">Reference proteome</keyword>
<gene>
    <name evidence="2" type="ORF">GCM10009759_72170</name>
</gene>
<dbReference type="EMBL" id="BAAANS010000082">
    <property type="protein sequence ID" value="GAA2121984.1"/>
    <property type="molecule type" value="Genomic_DNA"/>
</dbReference>
<keyword evidence="1" id="KW-1133">Transmembrane helix</keyword>
<feature type="transmembrane region" description="Helical" evidence="1">
    <location>
        <begin position="41"/>
        <end position="59"/>
    </location>
</feature>
<keyword evidence="1" id="KW-0472">Membrane</keyword>
<accession>A0ABN2Y5G8</accession>
<dbReference type="Proteomes" id="UP001500897">
    <property type="component" value="Unassembled WGS sequence"/>
</dbReference>
<protein>
    <recommendedName>
        <fullName evidence="4">PH (Pleckstrin Homology) domain-containing protein</fullName>
    </recommendedName>
</protein>
<evidence type="ECO:0000256" key="1">
    <source>
        <dbReference type="SAM" id="Phobius"/>
    </source>
</evidence>
<evidence type="ECO:0008006" key="4">
    <source>
        <dbReference type="Google" id="ProtNLM"/>
    </source>
</evidence>
<evidence type="ECO:0000313" key="2">
    <source>
        <dbReference type="EMBL" id="GAA2121984.1"/>
    </source>
</evidence>
<evidence type="ECO:0000313" key="3">
    <source>
        <dbReference type="Proteomes" id="UP001500897"/>
    </source>
</evidence>
<dbReference type="RefSeq" id="WP_344558491.1">
    <property type="nucleotide sequence ID" value="NZ_BAAANS010000082.1"/>
</dbReference>
<keyword evidence="1" id="KW-0812">Transmembrane</keyword>
<sequence length="356" mass="38543">MEFTISGRIRRRGRRLIGWSAPGVLGTAAWAAAADGGSARRGALALLVLCTGLLLRGVLELRRLRRPFRLVMDDTGITLHDARLPWGAVESIALRHPPRSAEDGAFDPAPPRLVLRLARGAELPRGRERGAADPREHTLLDCTDLDQPRAELVGALREFAGHRFETSPRHLLPPIPRDARSPELGGAERQFTAHRNSRAVRLAVTATAAAICAVPPAGAVALGRALGSAPLALLGLPFAAPLCWASVRMVRRQVRPLRLRIGPEGIGLREPAEPEVFVRWSEIGAVATGRLPHTVEAHPHLVVYAAPGSVLPFPRGFVDRGHLGYVLLRLDQLPDRGRGLPDALRAFVPDRWADLG</sequence>
<comment type="caution">
    <text evidence="2">The sequence shown here is derived from an EMBL/GenBank/DDBJ whole genome shotgun (WGS) entry which is preliminary data.</text>
</comment>
<proteinExistence type="predicted"/>
<organism evidence="2 3">
    <name type="scientific">Kitasatospora saccharophila</name>
    <dbReference type="NCBI Taxonomy" id="407973"/>
    <lineage>
        <taxon>Bacteria</taxon>
        <taxon>Bacillati</taxon>
        <taxon>Actinomycetota</taxon>
        <taxon>Actinomycetes</taxon>
        <taxon>Kitasatosporales</taxon>
        <taxon>Streptomycetaceae</taxon>
        <taxon>Kitasatospora</taxon>
    </lineage>
</organism>
<reference evidence="3" key="1">
    <citation type="journal article" date="2019" name="Int. J. Syst. Evol. Microbiol.">
        <title>The Global Catalogue of Microorganisms (GCM) 10K type strain sequencing project: providing services to taxonomists for standard genome sequencing and annotation.</title>
        <authorList>
            <consortium name="The Broad Institute Genomics Platform"/>
            <consortium name="The Broad Institute Genome Sequencing Center for Infectious Disease"/>
            <person name="Wu L."/>
            <person name="Ma J."/>
        </authorList>
    </citation>
    <scope>NUCLEOTIDE SEQUENCE [LARGE SCALE GENOMIC DNA]</scope>
    <source>
        <strain evidence="3">JCM 14559</strain>
    </source>
</reference>